<keyword evidence="1" id="KW-0444">Lipid biosynthesis</keyword>
<reference evidence="3 4" key="1">
    <citation type="submission" date="2022-03" db="EMBL/GenBank/DDBJ databases">
        <title>Isotopic signatures of nitrous oxide derived from detoxification processes.</title>
        <authorList>
            <person name="Behrendt U."/>
            <person name="Buchen C."/>
            <person name="Well R."/>
            <person name="Ulrich A."/>
            <person name="Rohe L."/>
            <person name="Kolb S."/>
            <person name="Schloter M."/>
            <person name="Horn M.A."/>
            <person name="Augustin J."/>
        </authorList>
    </citation>
    <scope>NUCLEOTIDE SEQUENCE [LARGE SCALE GENOMIC DNA]</scope>
    <source>
        <strain evidence="3 4">S4-C24</strain>
        <plasmid evidence="3 4">p1</plasmid>
    </source>
</reference>
<keyword evidence="1" id="KW-0443">Lipid metabolism</keyword>
<dbReference type="Pfam" id="PF00364">
    <property type="entry name" value="Biotin_lipoyl"/>
    <property type="match status" value="1"/>
</dbReference>
<dbReference type="PRINTS" id="PR01071">
    <property type="entry name" value="ACOABIOTINCC"/>
</dbReference>
<keyword evidence="3" id="KW-0614">Plasmid</keyword>
<dbReference type="SUPFAM" id="SSF51230">
    <property type="entry name" value="Single hybrid motif"/>
    <property type="match status" value="1"/>
</dbReference>
<sequence>MELFVSKNHRAAAPAATAPAPAALSAPAPAAARTSNELAAGEVLITAPTVGIFYASPQPGAPAFVEAGDAGTAHTVLGIVEVMKLMKLMNNIEAVIEGAVTRILVENEQAVEYDQRLFVISGKA</sequence>
<dbReference type="CDD" id="cd06850">
    <property type="entry name" value="biotinyl_domain"/>
    <property type="match status" value="1"/>
</dbReference>
<evidence type="ECO:0000313" key="3">
    <source>
        <dbReference type="EMBL" id="UNK47757.1"/>
    </source>
</evidence>
<evidence type="ECO:0000313" key="4">
    <source>
        <dbReference type="Proteomes" id="UP000829069"/>
    </source>
</evidence>
<dbReference type="EMBL" id="CP093327">
    <property type="protein sequence ID" value="UNK47757.1"/>
    <property type="molecule type" value="Genomic_DNA"/>
</dbReference>
<gene>
    <name evidence="3" type="ORF">MNQ99_18715</name>
</gene>
<geneLocation type="plasmid" evidence="3 4">
    <name>p1</name>
</geneLocation>
<evidence type="ECO:0000259" key="2">
    <source>
        <dbReference type="Pfam" id="PF00364"/>
    </source>
</evidence>
<keyword evidence="1" id="KW-0092">Biotin</keyword>
<organism evidence="3 4">
    <name type="scientific">Arthrobacter sulfonylureivorans</name>
    <dbReference type="NCBI Taxonomy" id="2486855"/>
    <lineage>
        <taxon>Bacteria</taxon>
        <taxon>Bacillati</taxon>
        <taxon>Actinomycetota</taxon>
        <taxon>Actinomycetes</taxon>
        <taxon>Micrococcales</taxon>
        <taxon>Micrococcaceae</taxon>
        <taxon>Arthrobacter</taxon>
    </lineage>
</organism>
<dbReference type="Gene3D" id="2.40.50.100">
    <property type="match status" value="1"/>
</dbReference>
<name>A0ABY3WBM4_9MICC</name>
<keyword evidence="1" id="KW-0275">Fatty acid biosynthesis</keyword>
<keyword evidence="4" id="KW-1185">Reference proteome</keyword>
<proteinExistence type="predicted"/>
<dbReference type="InterPro" id="IPR011053">
    <property type="entry name" value="Single_hybrid_motif"/>
</dbReference>
<dbReference type="RefSeq" id="WP_241915456.1">
    <property type="nucleotide sequence ID" value="NZ_CP093327.1"/>
</dbReference>
<dbReference type="InterPro" id="IPR001249">
    <property type="entry name" value="AcCoA_biotinCC"/>
</dbReference>
<accession>A0ABY3WBM4</accession>
<protein>
    <recommendedName>
        <fullName evidence="1">Biotin carboxyl carrier protein of acetyl-CoA carboxylase</fullName>
    </recommendedName>
</protein>
<comment type="pathway">
    <text evidence="1">Lipid metabolism; fatty acid biosynthesis.</text>
</comment>
<feature type="domain" description="Lipoyl-binding" evidence="2">
    <location>
        <begin position="45"/>
        <end position="120"/>
    </location>
</feature>
<evidence type="ECO:0000256" key="1">
    <source>
        <dbReference type="RuleBase" id="RU364072"/>
    </source>
</evidence>
<dbReference type="Proteomes" id="UP000829069">
    <property type="component" value="Plasmid p1"/>
</dbReference>
<keyword evidence="1" id="KW-0276">Fatty acid metabolism</keyword>
<dbReference type="InterPro" id="IPR000089">
    <property type="entry name" value="Biotin_lipoyl"/>
</dbReference>
<comment type="function">
    <text evidence="1">This protein is a component of the acetyl coenzyme A carboxylase complex; first, biotin carboxylase catalyzes the carboxylation of the carrier protein and then the transcarboxylase transfers the carboxyl group to form malonyl-CoA.</text>
</comment>